<proteinExistence type="predicted"/>
<keyword evidence="1" id="KW-1133">Transmembrane helix</keyword>
<dbReference type="Proteomes" id="UP001145145">
    <property type="component" value="Unassembled WGS sequence"/>
</dbReference>
<dbReference type="Proteomes" id="UP001145094">
    <property type="component" value="Unassembled WGS sequence"/>
</dbReference>
<reference evidence="3" key="3">
    <citation type="submission" date="2022-11" db="EMBL/GenBank/DDBJ databases">
        <title>Draft genome sequence of Sellimonas catena strain 18CBH55.</title>
        <authorList>
            <person name="Atsushi H."/>
            <person name="Moriya O."/>
            <person name="Mitsuo S."/>
        </authorList>
    </citation>
    <scope>NUCLEOTIDE SEQUENCE</scope>
    <source>
        <strain evidence="3">18CBH55</strain>
    </source>
</reference>
<reference evidence="2" key="1">
    <citation type="submission" date="2022-11" db="EMBL/GenBank/DDBJ databases">
        <title>Draft genome sequence of Sellimonas catena strain 12EGH17.</title>
        <authorList>
            <person name="Atsushi H."/>
            <person name="Moriya O."/>
            <person name="Mitsuo S."/>
        </authorList>
    </citation>
    <scope>NUCLEOTIDE SEQUENCE</scope>
    <source>
        <strain evidence="2">12EGH17</strain>
    </source>
</reference>
<feature type="transmembrane region" description="Helical" evidence="1">
    <location>
        <begin position="23"/>
        <end position="44"/>
    </location>
</feature>
<evidence type="ECO:0008006" key="6">
    <source>
        <dbReference type="Google" id="ProtNLM"/>
    </source>
</evidence>
<evidence type="ECO:0000313" key="2">
    <source>
        <dbReference type="EMBL" id="GLG04814.1"/>
    </source>
</evidence>
<dbReference type="EMBL" id="BSCH01000002">
    <property type="protein sequence ID" value="GLG89020.1"/>
    <property type="molecule type" value="Genomic_DNA"/>
</dbReference>
<dbReference type="AlphaFoldDB" id="A0A9W6CC12"/>
<evidence type="ECO:0000313" key="5">
    <source>
        <dbReference type="Proteomes" id="UP001145145"/>
    </source>
</evidence>
<evidence type="ECO:0000313" key="4">
    <source>
        <dbReference type="Proteomes" id="UP001145094"/>
    </source>
</evidence>
<protein>
    <recommendedName>
        <fullName evidence="6">Cell division protein FtsQ</fullName>
    </recommendedName>
</protein>
<keyword evidence="1" id="KW-0812">Transmembrane</keyword>
<reference evidence="2" key="2">
    <citation type="submission" date="2022-11" db="EMBL/GenBank/DDBJ databases">
        <title>Draft genome sequence of Sellimonas catena strain 12EGH17.</title>
        <authorList>
            <person name="Hisatomi A."/>
            <person name="Ohkuma M."/>
            <person name="Sakamoto M."/>
        </authorList>
    </citation>
    <scope>NUCLEOTIDE SEQUENCE</scope>
    <source>
        <strain evidence="2">12EGH17</strain>
    </source>
</reference>
<dbReference type="RefSeq" id="WP_087252557.1">
    <property type="nucleotide sequence ID" value="NZ_BSBO01000019.1"/>
</dbReference>
<reference evidence="3 5" key="5">
    <citation type="journal article" date="2023" name="Int. J. Syst. Evol. Microbiol.">
        <title>Sellimonas catena sp. nov., isolated from human faeces.</title>
        <authorList>
            <person name="Hisatomi A."/>
            <person name="Ohkuma M."/>
            <person name="Sakamoto M."/>
        </authorList>
    </citation>
    <scope>NUCLEOTIDE SEQUENCE</scope>
    <source>
        <strain evidence="2 5">12EGH17</strain>
        <strain evidence="3">18CBH55</strain>
    </source>
</reference>
<keyword evidence="1" id="KW-0472">Membrane</keyword>
<accession>A0A9W6CC12</accession>
<organism evidence="3 4">
    <name type="scientific">Sellimonas catena</name>
    <dbReference type="NCBI Taxonomy" id="2994035"/>
    <lineage>
        <taxon>Bacteria</taxon>
        <taxon>Bacillati</taxon>
        <taxon>Bacillota</taxon>
        <taxon>Clostridia</taxon>
        <taxon>Lachnospirales</taxon>
        <taxon>Lachnospiraceae</taxon>
        <taxon>Sellimonas</taxon>
    </lineage>
</organism>
<keyword evidence="5" id="KW-1185">Reference proteome</keyword>
<evidence type="ECO:0000313" key="3">
    <source>
        <dbReference type="EMBL" id="GLG89020.1"/>
    </source>
</evidence>
<sequence>MNDQIVQRDEKRKRIKRTRRRQILTRLGTGAAVIAGIIVFLLLFQLRDIRVRGNDFLTDSEVSRYIREQGGDGNSLVLLLSTKLGDYPEPPTVESMEFHMVNPWTIRVDVKEKSPAGYARRDEEYVYFDNEGMVLGVTDSQRDGLSLVEGLDVSKAEKGKKLTVQDSSVFEYIVRIQEILGRSGVSPDRIVCDGENLTLYFGNICAELGSGDPQEKAAQLPAILEKLEGQSGTLHLEHYGELTETIRFEKSETTEGSNT</sequence>
<reference evidence="3" key="4">
    <citation type="submission" date="2022-11" db="EMBL/GenBank/DDBJ databases">
        <title>Draft genome sequence of Sellimonas catena strain 18CBH55.</title>
        <authorList>
            <person name="Hisatomi A."/>
            <person name="Ohkuma M."/>
            <person name="Sakamoto M."/>
        </authorList>
    </citation>
    <scope>NUCLEOTIDE SEQUENCE</scope>
    <source>
        <strain evidence="3">18CBH55</strain>
    </source>
</reference>
<comment type="caution">
    <text evidence="3">The sequence shown here is derived from an EMBL/GenBank/DDBJ whole genome shotgun (WGS) entry which is preliminary data.</text>
</comment>
<name>A0A9W6CC12_9FIRM</name>
<gene>
    <name evidence="2" type="ORF">Selli1_19880</name>
    <name evidence="3" type="ORF">Selli2_04460</name>
</gene>
<evidence type="ECO:0000256" key="1">
    <source>
        <dbReference type="SAM" id="Phobius"/>
    </source>
</evidence>
<dbReference type="EMBL" id="BSBO01000019">
    <property type="protein sequence ID" value="GLG04814.1"/>
    <property type="molecule type" value="Genomic_DNA"/>
</dbReference>